<reference evidence="4 5" key="1">
    <citation type="submission" date="2019-04" db="EMBL/GenBank/DDBJ databases">
        <title>Alteromonas portus sp. nov., an alginate lyase-excreting marine bacterium.</title>
        <authorList>
            <person name="Huang H."/>
            <person name="Mo K."/>
            <person name="Bao S."/>
        </authorList>
    </citation>
    <scope>NUCLEOTIDE SEQUENCE [LARGE SCALE GENOMIC DNA]</scope>
    <source>
        <strain evidence="4 5">HB161718</strain>
    </source>
</reference>
<evidence type="ECO:0000259" key="2">
    <source>
        <dbReference type="PROSITE" id="PS50883"/>
    </source>
</evidence>
<dbReference type="InterPro" id="IPR029787">
    <property type="entry name" value="Nucleotide_cyclase"/>
</dbReference>
<dbReference type="OrthoDB" id="6597954at2"/>
<dbReference type="Pfam" id="PF00563">
    <property type="entry name" value="EAL"/>
    <property type="match status" value="1"/>
</dbReference>
<sequence>MVSKFQGITNERERLSALERLGIADTPVEARFDRITQLACRAFNCKFAFISFVEERRQWFKSSWNIDITETPKHEALCVHTIAQQDPLVIPDMLEDERFRDNPHVNGGSHFRFYAGVQLVFEGHAVGTLCVLDDKPMQFSASQIQQLKGFGELVENELNKKDYNDLSDQLEEYQFKLAQTQKITRVRSAILEKVVNAESLHTVLHDIVYAIEAEYKEQICSILLLENGKLKKGAAPSLPDFYNDAIDGVEIGEGVGSCGNTAATNEPTIVEDISTHPFWSSWKGVAASAGVAACWSQPIQGANGEAIGTFAIYHRERAIPTAEEKVLIRQFAHIASIAIERELANRLIWRQANFDALTGLPNRNLMLDHLQLAMKTADRENEKVAVVFLDLDNFKDVNDTLGHDVGDQLLVESAKRITQCLRADDTVSRLGGDEFVIILNGICGLSSIENVVHKLLSEIVKPFTLEFERVHTSASMGITLYPDDATNVKELLKNADQAMYGAKAQGKNSYHYFTHDMQKAAIKRISLLNDLRYAVKNNELFLEYQPIVCFNGTKELKAEALLRWQHPQKGRIPPDDFIPLAEESGLIIEISNWVFEEVTKRIKQWRISLSKDVQISINTSPSHYFNQESNITEWLSLLLDKGLSARSILLEVTENLLMEADADVSRKLFQFRQAGVDIALDDFGTGFSSISYLKKFPTDYIKIDKSFVNSMTDVSNDKVLCEAIIVMAKKLGIGVVAEGVETQEQFDILNAMGCDYAQGYLIAKPMHICDFETYLKEN</sequence>
<keyword evidence="5" id="KW-1185">Reference proteome</keyword>
<dbReference type="EMBL" id="SWCO01000004">
    <property type="protein sequence ID" value="TKB03661.1"/>
    <property type="molecule type" value="Genomic_DNA"/>
</dbReference>
<evidence type="ECO:0000313" key="5">
    <source>
        <dbReference type="Proteomes" id="UP000305471"/>
    </source>
</evidence>
<dbReference type="InterPro" id="IPR029016">
    <property type="entry name" value="GAF-like_dom_sf"/>
</dbReference>
<dbReference type="Pfam" id="PF00990">
    <property type="entry name" value="GGDEF"/>
    <property type="match status" value="1"/>
</dbReference>
<evidence type="ECO:0000259" key="3">
    <source>
        <dbReference type="PROSITE" id="PS50887"/>
    </source>
</evidence>
<name>A0A4U0ZBV0_9ALTE</name>
<dbReference type="Gene3D" id="3.30.70.270">
    <property type="match status" value="1"/>
</dbReference>
<gene>
    <name evidence="4" type="ORF">E5672_07865</name>
</gene>
<dbReference type="SUPFAM" id="SSF55781">
    <property type="entry name" value="GAF domain-like"/>
    <property type="match status" value="2"/>
</dbReference>
<dbReference type="Gene3D" id="3.30.450.40">
    <property type="match status" value="2"/>
</dbReference>
<evidence type="ECO:0000313" key="4">
    <source>
        <dbReference type="EMBL" id="TKB03661.1"/>
    </source>
</evidence>
<dbReference type="PROSITE" id="PS50883">
    <property type="entry name" value="EAL"/>
    <property type="match status" value="1"/>
</dbReference>
<dbReference type="InterPro" id="IPR035919">
    <property type="entry name" value="EAL_sf"/>
</dbReference>
<dbReference type="SMART" id="SM00052">
    <property type="entry name" value="EAL"/>
    <property type="match status" value="1"/>
</dbReference>
<dbReference type="SUPFAM" id="SSF141868">
    <property type="entry name" value="EAL domain-like"/>
    <property type="match status" value="1"/>
</dbReference>
<dbReference type="SMART" id="SM00065">
    <property type="entry name" value="GAF"/>
    <property type="match status" value="2"/>
</dbReference>
<dbReference type="GO" id="GO:0003824">
    <property type="term" value="F:catalytic activity"/>
    <property type="evidence" value="ECO:0007669"/>
    <property type="project" value="UniProtKB-ARBA"/>
</dbReference>
<dbReference type="Pfam" id="PF01590">
    <property type="entry name" value="GAF"/>
    <property type="match status" value="1"/>
</dbReference>
<dbReference type="Proteomes" id="UP000305471">
    <property type="component" value="Unassembled WGS sequence"/>
</dbReference>
<dbReference type="Gene3D" id="3.20.20.450">
    <property type="entry name" value="EAL domain"/>
    <property type="match status" value="1"/>
</dbReference>
<accession>A0A4U0ZBV0</accession>
<feature type="domain" description="EAL" evidence="2">
    <location>
        <begin position="524"/>
        <end position="778"/>
    </location>
</feature>
<dbReference type="CDD" id="cd01948">
    <property type="entry name" value="EAL"/>
    <property type="match status" value="1"/>
</dbReference>
<evidence type="ECO:0000256" key="1">
    <source>
        <dbReference type="ARBA" id="ARBA00001946"/>
    </source>
</evidence>
<feature type="domain" description="GGDEF" evidence="3">
    <location>
        <begin position="382"/>
        <end position="515"/>
    </location>
</feature>
<dbReference type="PANTHER" id="PTHR44757:SF2">
    <property type="entry name" value="BIOFILM ARCHITECTURE MAINTENANCE PROTEIN MBAA"/>
    <property type="match status" value="1"/>
</dbReference>
<dbReference type="AlphaFoldDB" id="A0A4U0ZBV0"/>
<dbReference type="SMART" id="SM00267">
    <property type="entry name" value="GGDEF"/>
    <property type="match status" value="1"/>
</dbReference>
<dbReference type="Pfam" id="PF13185">
    <property type="entry name" value="GAF_2"/>
    <property type="match status" value="1"/>
</dbReference>
<dbReference type="NCBIfam" id="TIGR00254">
    <property type="entry name" value="GGDEF"/>
    <property type="match status" value="1"/>
</dbReference>
<comment type="cofactor">
    <cofactor evidence="1">
        <name>Mg(2+)</name>
        <dbReference type="ChEBI" id="CHEBI:18420"/>
    </cofactor>
</comment>
<dbReference type="InterPro" id="IPR043128">
    <property type="entry name" value="Rev_trsase/Diguanyl_cyclase"/>
</dbReference>
<dbReference type="InterPro" id="IPR001633">
    <property type="entry name" value="EAL_dom"/>
</dbReference>
<organism evidence="4 5">
    <name type="scientific">Alteromonas portus</name>
    <dbReference type="NCBI Taxonomy" id="2565549"/>
    <lineage>
        <taxon>Bacteria</taxon>
        <taxon>Pseudomonadati</taxon>
        <taxon>Pseudomonadota</taxon>
        <taxon>Gammaproteobacteria</taxon>
        <taxon>Alteromonadales</taxon>
        <taxon>Alteromonadaceae</taxon>
        <taxon>Alteromonas/Salinimonas group</taxon>
        <taxon>Alteromonas</taxon>
    </lineage>
</organism>
<dbReference type="PROSITE" id="PS50887">
    <property type="entry name" value="GGDEF"/>
    <property type="match status" value="1"/>
</dbReference>
<dbReference type="SUPFAM" id="SSF55073">
    <property type="entry name" value="Nucleotide cyclase"/>
    <property type="match status" value="1"/>
</dbReference>
<proteinExistence type="predicted"/>
<dbReference type="PANTHER" id="PTHR44757">
    <property type="entry name" value="DIGUANYLATE CYCLASE DGCP"/>
    <property type="match status" value="1"/>
</dbReference>
<dbReference type="InterPro" id="IPR003018">
    <property type="entry name" value="GAF"/>
</dbReference>
<dbReference type="InterPro" id="IPR052155">
    <property type="entry name" value="Biofilm_reg_signaling"/>
</dbReference>
<comment type="caution">
    <text evidence="4">The sequence shown here is derived from an EMBL/GenBank/DDBJ whole genome shotgun (WGS) entry which is preliminary data.</text>
</comment>
<protein>
    <submittedName>
        <fullName evidence="4">EAL domain-containing protein</fullName>
    </submittedName>
</protein>
<dbReference type="FunFam" id="3.30.70.270:FF:000001">
    <property type="entry name" value="Diguanylate cyclase domain protein"/>
    <property type="match status" value="1"/>
</dbReference>
<dbReference type="CDD" id="cd01949">
    <property type="entry name" value="GGDEF"/>
    <property type="match status" value="1"/>
</dbReference>
<dbReference type="InterPro" id="IPR000160">
    <property type="entry name" value="GGDEF_dom"/>
</dbReference>